<dbReference type="PANTHER" id="PTHR23048">
    <property type="entry name" value="MYOSIN LIGHT CHAIN 1, 3"/>
    <property type="match status" value="1"/>
</dbReference>
<dbReference type="InterPro" id="IPR011992">
    <property type="entry name" value="EF-hand-dom_pair"/>
</dbReference>
<protein>
    <submittedName>
        <fullName evidence="4">Calmodulin-like 3</fullName>
    </submittedName>
</protein>
<dbReference type="FunFam" id="1.10.238.10:FF:000178">
    <property type="entry name" value="Calmodulin-2 A"/>
    <property type="match status" value="1"/>
</dbReference>
<dbReference type="SUPFAM" id="SSF47473">
    <property type="entry name" value="EF-hand"/>
    <property type="match status" value="1"/>
</dbReference>
<dbReference type="GO" id="GO:0005509">
    <property type="term" value="F:calcium ion binding"/>
    <property type="evidence" value="ECO:0007669"/>
    <property type="project" value="InterPro"/>
</dbReference>
<dbReference type="Proteomes" id="UP001140011">
    <property type="component" value="Unassembled WGS sequence"/>
</dbReference>
<dbReference type="InterPro" id="IPR002048">
    <property type="entry name" value="EF_hand_dom"/>
</dbReference>
<keyword evidence="5" id="KW-1185">Reference proteome</keyword>
<sequence>MSRKQLTEEQRYHFKESFTIFDKDGDGSITITDLGVMLKTFGQNPSNAELQDMVKKVDTNGDGTVDFEGFLALMQNHFTESELRDALNVFDKDGNVVVNMNELRQAMANREEKLTDEEIDAMIRNADYGKYGPIDINEFVKLILGDTTTA</sequence>
<dbReference type="PANTHER" id="PTHR23048:SF0">
    <property type="entry name" value="CALMODULIN LIKE 3"/>
    <property type="match status" value="1"/>
</dbReference>
<feature type="domain" description="EF-hand" evidence="3">
    <location>
        <begin position="45"/>
        <end position="80"/>
    </location>
</feature>
<dbReference type="GO" id="GO:0016460">
    <property type="term" value="C:myosin II complex"/>
    <property type="evidence" value="ECO:0007669"/>
    <property type="project" value="TreeGrafter"/>
</dbReference>
<dbReference type="EMBL" id="JANBUH010000246">
    <property type="protein sequence ID" value="KAJ2752805.1"/>
    <property type="molecule type" value="Genomic_DNA"/>
</dbReference>
<dbReference type="SMART" id="SM00054">
    <property type="entry name" value="EFh"/>
    <property type="match status" value="4"/>
</dbReference>
<feature type="domain" description="EF-hand" evidence="3">
    <location>
        <begin position="9"/>
        <end position="44"/>
    </location>
</feature>
<keyword evidence="1" id="KW-0677">Repeat</keyword>
<evidence type="ECO:0000259" key="3">
    <source>
        <dbReference type="PROSITE" id="PS50222"/>
    </source>
</evidence>
<evidence type="ECO:0000256" key="1">
    <source>
        <dbReference type="ARBA" id="ARBA00022737"/>
    </source>
</evidence>
<reference evidence="4" key="1">
    <citation type="submission" date="2022-07" db="EMBL/GenBank/DDBJ databases">
        <title>Phylogenomic reconstructions and comparative analyses of Kickxellomycotina fungi.</title>
        <authorList>
            <person name="Reynolds N.K."/>
            <person name="Stajich J.E."/>
            <person name="Barry K."/>
            <person name="Grigoriev I.V."/>
            <person name="Crous P."/>
            <person name="Smith M.E."/>
        </authorList>
    </citation>
    <scope>NUCLEOTIDE SEQUENCE</scope>
    <source>
        <strain evidence="4">BCRC 34297</strain>
    </source>
</reference>
<dbReference type="OrthoDB" id="26525at2759"/>
<evidence type="ECO:0000313" key="5">
    <source>
        <dbReference type="Proteomes" id="UP001140011"/>
    </source>
</evidence>
<dbReference type="AlphaFoldDB" id="A0A9W8L982"/>
<dbReference type="InterPro" id="IPR050230">
    <property type="entry name" value="CALM/Myosin/TropC-like"/>
</dbReference>
<accession>A0A9W8L982</accession>
<dbReference type="PROSITE" id="PS50222">
    <property type="entry name" value="EF_HAND_2"/>
    <property type="match status" value="3"/>
</dbReference>
<dbReference type="Pfam" id="PF13499">
    <property type="entry name" value="EF-hand_7"/>
    <property type="match status" value="2"/>
</dbReference>
<gene>
    <name evidence="4" type="primary">CALML3_2</name>
    <name evidence="4" type="ORF">GGI19_003577</name>
</gene>
<feature type="domain" description="EF-hand" evidence="3">
    <location>
        <begin position="81"/>
        <end position="113"/>
    </location>
</feature>
<organism evidence="4 5">
    <name type="scientific">Coemansia pectinata</name>
    <dbReference type="NCBI Taxonomy" id="1052879"/>
    <lineage>
        <taxon>Eukaryota</taxon>
        <taxon>Fungi</taxon>
        <taxon>Fungi incertae sedis</taxon>
        <taxon>Zoopagomycota</taxon>
        <taxon>Kickxellomycotina</taxon>
        <taxon>Kickxellomycetes</taxon>
        <taxon>Kickxellales</taxon>
        <taxon>Kickxellaceae</taxon>
        <taxon>Coemansia</taxon>
    </lineage>
</organism>
<dbReference type="InterPro" id="IPR018247">
    <property type="entry name" value="EF_Hand_1_Ca_BS"/>
</dbReference>
<comment type="caution">
    <text evidence="4">The sequence shown here is derived from an EMBL/GenBank/DDBJ whole genome shotgun (WGS) entry which is preliminary data.</text>
</comment>
<dbReference type="Gene3D" id="1.10.238.10">
    <property type="entry name" value="EF-hand"/>
    <property type="match status" value="2"/>
</dbReference>
<dbReference type="PROSITE" id="PS00018">
    <property type="entry name" value="EF_HAND_1"/>
    <property type="match status" value="1"/>
</dbReference>
<dbReference type="CDD" id="cd00051">
    <property type="entry name" value="EFh"/>
    <property type="match status" value="1"/>
</dbReference>
<keyword evidence="2" id="KW-0106">Calcium</keyword>
<proteinExistence type="predicted"/>
<name>A0A9W8L982_9FUNG</name>
<evidence type="ECO:0000256" key="2">
    <source>
        <dbReference type="ARBA" id="ARBA00022837"/>
    </source>
</evidence>
<evidence type="ECO:0000313" key="4">
    <source>
        <dbReference type="EMBL" id="KAJ2752805.1"/>
    </source>
</evidence>